<protein>
    <submittedName>
        <fullName evidence="1">Uncharacterized protein</fullName>
    </submittedName>
</protein>
<organism evidence="1">
    <name type="scientific">uncultured Caudovirales phage</name>
    <dbReference type="NCBI Taxonomy" id="2100421"/>
    <lineage>
        <taxon>Viruses</taxon>
        <taxon>Duplodnaviria</taxon>
        <taxon>Heunggongvirae</taxon>
        <taxon>Uroviricota</taxon>
        <taxon>Caudoviricetes</taxon>
        <taxon>Peduoviridae</taxon>
        <taxon>Maltschvirus</taxon>
        <taxon>Maltschvirus maltsch</taxon>
    </lineage>
</organism>
<proteinExistence type="predicted"/>
<reference evidence="1" key="1">
    <citation type="submission" date="2020-05" db="EMBL/GenBank/DDBJ databases">
        <authorList>
            <person name="Chiriac C."/>
            <person name="Salcher M."/>
            <person name="Ghai R."/>
            <person name="Kavagutti S V."/>
        </authorList>
    </citation>
    <scope>NUCLEOTIDE SEQUENCE</scope>
</reference>
<name>A0A6J5SRT3_9CAUD</name>
<sequence length="46" mass="4842">MATTTKGFPYPANTDPVNIPTDMGALAEAIDDYIGRVEVLIVTGAM</sequence>
<dbReference type="EMBL" id="LR797470">
    <property type="protein sequence ID" value="CAB4218232.1"/>
    <property type="molecule type" value="Genomic_DNA"/>
</dbReference>
<evidence type="ECO:0000313" key="1">
    <source>
        <dbReference type="EMBL" id="CAB4218232.1"/>
    </source>
</evidence>
<gene>
    <name evidence="1" type="ORF">UFOVP1608_16</name>
</gene>
<accession>A0A6J5SRT3</accession>